<dbReference type="EMBL" id="JAOPKB010000014">
    <property type="protein sequence ID" value="MCU4974891.1"/>
    <property type="molecule type" value="Genomic_DNA"/>
</dbReference>
<evidence type="ECO:0000313" key="2">
    <source>
        <dbReference type="EMBL" id="MCU4974891.1"/>
    </source>
</evidence>
<organism evidence="2 3">
    <name type="scientific">Natronoglomus mannanivorans</name>
    <dbReference type="NCBI Taxonomy" id="2979990"/>
    <lineage>
        <taxon>Archaea</taxon>
        <taxon>Methanobacteriati</taxon>
        <taxon>Methanobacteriota</taxon>
        <taxon>Stenosarchaea group</taxon>
        <taxon>Halobacteria</taxon>
        <taxon>Halobacteriales</taxon>
        <taxon>Natrialbaceae</taxon>
        <taxon>Natronoglomus</taxon>
    </lineage>
</organism>
<reference evidence="2 3" key="1">
    <citation type="submission" date="2022-09" db="EMBL/GenBank/DDBJ databases">
        <title>Enrichment on poylsaccharides allowed isolation of novel metabolic and taxonomic groups of Haloarchaea.</title>
        <authorList>
            <person name="Sorokin D.Y."/>
            <person name="Elcheninov A.G."/>
            <person name="Khizhniak T.V."/>
            <person name="Kolganova T.V."/>
            <person name="Kublanov I.V."/>
        </authorList>
    </citation>
    <scope>NUCLEOTIDE SEQUENCE [LARGE SCALE GENOMIC DNA]</scope>
    <source>
        <strain evidence="2 3">AArc-m2/3/4</strain>
    </source>
</reference>
<feature type="region of interest" description="Disordered" evidence="1">
    <location>
        <begin position="40"/>
        <end position="161"/>
    </location>
</feature>
<sequence length="161" mass="17198">MKIERRKLIIFAAAGLISTSWGIDLRSEWVPENNPQNSYLGGYGSVSTHTETPPYSEDKSLNTTSISVMEILDGAETDSGTDTATEAEGSIDIELQTETTPEAESSTDAETQTQTDPSDDINSVSPPSTGSNNAEEEVTPTPEPELPDSGYGIDAYGHPIE</sequence>
<dbReference type="Proteomes" id="UP001320972">
    <property type="component" value="Unassembled WGS sequence"/>
</dbReference>
<accession>A0ABT2QIW9</accession>
<evidence type="ECO:0000256" key="1">
    <source>
        <dbReference type="SAM" id="MobiDB-lite"/>
    </source>
</evidence>
<feature type="compositionally biased region" description="Polar residues" evidence="1">
    <location>
        <begin position="96"/>
        <end position="133"/>
    </location>
</feature>
<evidence type="ECO:0000313" key="3">
    <source>
        <dbReference type="Proteomes" id="UP001320972"/>
    </source>
</evidence>
<protein>
    <recommendedName>
        <fullName evidence="4">SipW-cognate class signal peptide</fullName>
    </recommendedName>
</protein>
<dbReference type="RefSeq" id="WP_338008800.1">
    <property type="nucleotide sequence ID" value="NZ_JAOPKB010000014.1"/>
</dbReference>
<feature type="compositionally biased region" description="Polar residues" evidence="1">
    <location>
        <begin position="40"/>
        <end position="53"/>
    </location>
</feature>
<comment type="caution">
    <text evidence="2">The sequence shown here is derived from an EMBL/GenBank/DDBJ whole genome shotgun (WGS) entry which is preliminary data.</text>
</comment>
<keyword evidence="3" id="KW-1185">Reference proteome</keyword>
<proteinExistence type="predicted"/>
<name>A0ABT2QIW9_9EURY</name>
<gene>
    <name evidence="2" type="ORF">OB955_19410</name>
</gene>
<evidence type="ECO:0008006" key="4">
    <source>
        <dbReference type="Google" id="ProtNLM"/>
    </source>
</evidence>